<evidence type="ECO:0000256" key="5">
    <source>
        <dbReference type="ARBA" id="ARBA00023136"/>
    </source>
</evidence>
<keyword evidence="9" id="KW-1185">Reference proteome</keyword>
<dbReference type="InterPro" id="IPR023408">
    <property type="entry name" value="MscS_beta-dom_sf"/>
</dbReference>
<dbReference type="RefSeq" id="WP_066341258.1">
    <property type="nucleotide sequence ID" value="NZ_CP016503.1"/>
</dbReference>
<feature type="transmembrane region" description="Helical" evidence="6">
    <location>
        <begin position="74"/>
        <end position="96"/>
    </location>
</feature>
<evidence type="ECO:0000259" key="7">
    <source>
        <dbReference type="Pfam" id="PF00924"/>
    </source>
</evidence>
<dbReference type="STRING" id="222136.BBW65_06510"/>
<dbReference type="Gene3D" id="1.10.287.1260">
    <property type="match status" value="1"/>
</dbReference>
<dbReference type="InterPro" id="IPR010920">
    <property type="entry name" value="LSM_dom_sf"/>
</dbReference>
<keyword evidence="3 6" id="KW-0812">Transmembrane</keyword>
<dbReference type="PANTHER" id="PTHR30221">
    <property type="entry name" value="SMALL-CONDUCTANCE MECHANOSENSITIVE CHANNEL"/>
    <property type="match status" value="1"/>
</dbReference>
<dbReference type="GO" id="GO:0016020">
    <property type="term" value="C:membrane"/>
    <property type="evidence" value="ECO:0007669"/>
    <property type="project" value="UniProtKB-SubCell"/>
</dbReference>
<dbReference type="GO" id="GO:0008381">
    <property type="term" value="F:mechanosensitive monoatomic ion channel activity"/>
    <property type="evidence" value="ECO:0007669"/>
    <property type="project" value="InterPro"/>
</dbReference>
<feature type="transmembrane region" description="Helical" evidence="6">
    <location>
        <begin position="47"/>
        <end position="68"/>
    </location>
</feature>
<dbReference type="Pfam" id="PF00924">
    <property type="entry name" value="MS_channel_2nd"/>
    <property type="match status" value="1"/>
</dbReference>
<feature type="transmembrane region" description="Helical" evidence="6">
    <location>
        <begin position="14"/>
        <end position="35"/>
    </location>
</feature>
<dbReference type="SUPFAM" id="SSF82861">
    <property type="entry name" value="Mechanosensitive channel protein MscS (YggB), transmembrane region"/>
    <property type="match status" value="1"/>
</dbReference>
<keyword evidence="4 6" id="KW-1133">Transmembrane helix</keyword>
<dbReference type="InterPro" id="IPR011014">
    <property type="entry name" value="MscS_channel_TM-2"/>
</dbReference>
<evidence type="ECO:0000256" key="4">
    <source>
        <dbReference type="ARBA" id="ARBA00022989"/>
    </source>
</evidence>
<evidence type="ECO:0000256" key="1">
    <source>
        <dbReference type="ARBA" id="ARBA00004141"/>
    </source>
</evidence>
<evidence type="ECO:0000256" key="2">
    <source>
        <dbReference type="ARBA" id="ARBA00008017"/>
    </source>
</evidence>
<organism evidence="8 9">
    <name type="scientific">Helicobacter enhydrae</name>
    <dbReference type="NCBI Taxonomy" id="222136"/>
    <lineage>
        <taxon>Bacteria</taxon>
        <taxon>Pseudomonadati</taxon>
        <taxon>Campylobacterota</taxon>
        <taxon>Epsilonproteobacteria</taxon>
        <taxon>Campylobacterales</taxon>
        <taxon>Helicobacteraceae</taxon>
        <taxon>Helicobacter</taxon>
    </lineage>
</organism>
<keyword evidence="5 6" id="KW-0472">Membrane</keyword>
<evidence type="ECO:0000256" key="6">
    <source>
        <dbReference type="SAM" id="Phobius"/>
    </source>
</evidence>
<evidence type="ECO:0000313" key="8">
    <source>
        <dbReference type="EMBL" id="ANV98469.1"/>
    </source>
</evidence>
<name>A0A1B1U6S8_9HELI</name>
<protein>
    <recommendedName>
        <fullName evidence="7">Mechanosensitive ion channel MscS domain-containing protein</fullName>
    </recommendedName>
</protein>
<comment type="similarity">
    <text evidence="2">Belongs to the MscS (TC 1.A.23) family.</text>
</comment>
<proteinExistence type="inferred from homology"/>
<dbReference type="SUPFAM" id="SSF50182">
    <property type="entry name" value="Sm-like ribonucleoproteins"/>
    <property type="match status" value="1"/>
</dbReference>
<dbReference type="InterPro" id="IPR006685">
    <property type="entry name" value="MscS_channel_2nd"/>
</dbReference>
<sequence length="256" mass="28112">MEVALSYLLQYKSLLLSILKALMIGGLGIYLAFFIRTYICKWLSKQDPILGSFISQAFFVLFLILTGITTLGTLGVQTTSIVALLGTIGLTIALALKNSLSSLASGILLIVLRPFKQNDFVEIGSIAGHIESINLFQTSIRLENGKLAIFPNDKINNNTIINCSNLIKKREVQWLVNIASLQQNTQDLLLAIFIDPPLNLKPSDIAICAVGLDSNGMDFHIKVCAENPSQIPQIKDHFIHTAQTTLSEITSIKEIK</sequence>
<dbReference type="KEGG" id="het:BBW65_06510"/>
<feature type="domain" description="Mechanosensitive ion channel MscS" evidence="7">
    <location>
        <begin position="98"/>
        <end position="164"/>
    </location>
</feature>
<dbReference type="AlphaFoldDB" id="A0A1B1U6S8"/>
<reference evidence="9" key="1">
    <citation type="submission" date="2016-07" db="EMBL/GenBank/DDBJ databases">
        <authorList>
            <person name="Florea S."/>
            <person name="Webb J.S."/>
            <person name="Jaromczyk J."/>
            <person name="Schardl C.L."/>
        </authorList>
    </citation>
    <scope>NUCLEOTIDE SEQUENCE [LARGE SCALE GENOMIC DNA]</scope>
    <source>
        <strain evidence="9">MIT 01-6242</strain>
    </source>
</reference>
<dbReference type="OrthoDB" id="9784565at2"/>
<evidence type="ECO:0000256" key="3">
    <source>
        <dbReference type="ARBA" id="ARBA00022692"/>
    </source>
</evidence>
<comment type="subcellular location">
    <subcellularLocation>
        <location evidence="1">Membrane</location>
        <topology evidence="1">Multi-pass membrane protein</topology>
    </subcellularLocation>
</comment>
<dbReference type="EMBL" id="CP016503">
    <property type="protein sequence ID" value="ANV98469.1"/>
    <property type="molecule type" value="Genomic_DNA"/>
</dbReference>
<evidence type="ECO:0000313" key="9">
    <source>
        <dbReference type="Proteomes" id="UP000092884"/>
    </source>
</evidence>
<accession>A0A1B1U6S8</accession>
<dbReference type="PANTHER" id="PTHR30221:SF1">
    <property type="entry name" value="SMALL-CONDUCTANCE MECHANOSENSITIVE CHANNEL"/>
    <property type="match status" value="1"/>
</dbReference>
<gene>
    <name evidence="8" type="ORF">BBW65_06510</name>
</gene>
<dbReference type="InterPro" id="IPR045275">
    <property type="entry name" value="MscS_archaea/bacteria_type"/>
</dbReference>
<dbReference type="Proteomes" id="UP000092884">
    <property type="component" value="Chromosome"/>
</dbReference>
<dbReference type="Gene3D" id="2.30.30.60">
    <property type="match status" value="1"/>
</dbReference>